<accession>A0A495W985</accession>
<organism evidence="1 2">
    <name type="scientific">Azonexus fungiphilus</name>
    <dbReference type="NCBI Taxonomy" id="146940"/>
    <lineage>
        <taxon>Bacteria</taxon>
        <taxon>Pseudomonadati</taxon>
        <taxon>Pseudomonadota</taxon>
        <taxon>Betaproteobacteria</taxon>
        <taxon>Rhodocyclales</taxon>
        <taxon>Azonexaceae</taxon>
        <taxon>Azonexus</taxon>
    </lineage>
</organism>
<evidence type="ECO:0000313" key="2">
    <source>
        <dbReference type="Proteomes" id="UP000270626"/>
    </source>
</evidence>
<reference evidence="1 2" key="1">
    <citation type="submission" date="2018-10" db="EMBL/GenBank/DDBJ databases">
        <title>Genomic Encyclopedia of Type Strains, Phase IV (KMG-IV): sequencing the most valuable type-strain genomes for metagenomic binning, comparative biology and taxonomic classification.</title>
        <authorList>
            <person name="Goeker M."/>
        </authorList>
    </citation>
    <scope>NUCLEOTIDE SEQUENCE [LARGE SCALE GENOMIC DNA]</scope>
    <source>
        <strain evidence="1 2">DSM 23841</strain>
    </source>
</reference>
<dbReference type="EMBL" id="RBXP01000015">
    <property type="protein sequence ID" value="RKT58009.1"/>
    <property type="molecule type" value="Genomic_DNA"/>
</dbReference>
<name>A0A495W985_9RHOO</name>
<evidence type="ECO:0000313" key="1">
    <source>
        <dbReference type="EMBL" id="RKT58009.1"/>
    </source>
</evidence>
<proteinExistence type="predicted"/>
<gene>
    <name evidence="1" type="ORF">DFR40_1950</name>
</gene>
<sequence>MLAGTISKYLFRIRTRNGVIVEHLSFYGRDETEARRKVAQIYNHCEVLECVPHQVTMNGRLGTVNYEDVVDLISASS</sequence>
<dbReference type="AlphaFoldDB" id="A0A495W985"/>
<comment type="caution">
    <text evidence="1">The sequence shown here is derived from an EMBL/GenBank/DDBJ whole genome shotgun (WGS) entry which is preliminary data.</text>
</comment>
<dbReference type="Proteomes" id="UP000270626">
    <property type="component" value="Unassembled WGS sequence"/>
</dbReference>
<keyword evidence="2" id="KW-1185">Reference proteome</keyword>
<protein>
    <submittedName>
        <fullName evidence="1">Uncharacterized protein</fullName>
    </submittedName>
</protein>